<gene>
    <name evidence="2" type="ORF">Slin15195_G046370</name>
</gene>
<feature type="compositionally biased region" description="Gly residues" evidence="1">
    <location>
        <begin position="428"/>
        <end position="444"/>
    </location>
</feature>
<keyword evidence="3" id="KW-1185">Reference proteome</keyword>
<feature type="compositionally biased region" description="Basic and acidic residues" evidence="1">
    <location>
        <begin position="402"/>
        <end position="421"/>
    </location>
</feature>
<name>A0A9Q9EJG7_9PEZI</name>
<organism evidence="2 3">
    <name type="scientific">Septoria linicola</name>
    <dbReference type="NCBI Taxonomy" id="215465"/>
    <lineage>
        <taxon>Eukaryota</taxon>
        <taxon>Fungi</taxon>
        <taxon>Dikarya</taxon>
        <taxon>Ascomycota</taxon>
        <taxon>Pezizomycotina</taxon>
        <taxon>Dothideomycetes</taxon>
        <taxon>Dothideomycetidae</taxon>
        <taxon>Mycosphaerellales</taxon>
        <taxon>Mycosphaerellaceae</taxon>
        <taxon>Septoria</taxon>
    </lineage>
</organism>
<evidence type="ECO:0000313" key="3">
    <source>
        <dbReference type="Proteomes" id="UP001056384"/>
    </source>
</evidence>
<dbReference type="AlphaFoldDB" id="A0A9Q9EJG7"/>
<protein>
    <recommendedName>
        <fullName evidence="4">CID domain-containing protein</fullName>
    </recommendedName>
</protein>
<reference evidence="2" key="1">
    <citation type="submission" date="2022-06" db="EMBL/GenBank/DDBJ databases">
        <title>Complete genome sequences of two strains of the flax pathogen Septoria linicola.</title>
        <authorList>
            <person name="Lapalu N."/>
            <person name="Simon A."/>
            <person name="Demenou B."/>
            <person name="Paumier D."/>
            <person name="Guillot M.-P."/>
            <person name="Gout L."/>
            <person name="Valade R."/>
        </authorList>
    </citation>
    <scope>NUCLEOTIDE SEQUENCE</scope>
    <source>
        <strain evidence="2">SE15195</strain>
    </source>
</reference>
<sequence>MKQSNMERIAASIGQPRPGRAIGSAFPRHVNLRLVNSARDVFGAMLIRSGLHRTEADAIAAQICKTCNECTVENVQLCKAQFTQYILPSQEQHVAYCFYLESLCRTFAPGALTVKVHPGLDECFGLVTGNAAPVSYLRRVYVLYILHDILISLWTKHSKLRTGQIEPETLARSKTEGKHAEAAEETLKKCFFKIFELAAYNSAAEPGSPKHHLSQLLVALRRSWLGKEEQQLVALQKLCENSDNQRNWPNTELDLVEEYFGAAVKQIPRPLGAKHGVKDDPNAPWHLLPAANGLKMREERGFPLLARAFPRGGYNLVNGGKLPSDDVRKEATGLLNEMRHCFDPFTRAEEVQDIDPLGNKVWKDPERATRNYWGFSDEGLQQMKENKRKFGDSARGYGDIPPPERPKYVRNNEVERARELAASRGRGGRGGYRGGRGYRGRGGY</sequence>
<evidence type="ECO:0000256" key="1">
    <source>
        <dbReference type="SAM" id="MobiDB-lite"/>
    </source>
</evidence>
<evidence type="ECO:0008006" key="4">
    <source>
        <dbReference type="Google" id="ProtNLM"/>
    </source>
</evidence>
<proteinExistence type="predicted"/>
<accession>A0A9Q9EJG7</accession>
<evidence type="ECO:0000313" key="2">
    <source>
        <dbReference type="EMBL" id="USW51318.1"/>
    </source>
</evidence>
<dbReference type="Proteomes" id="UP001056384">
    <property type="component" value="Chromosome 3"/>
</dbReference>
<dbReference type="EMBL" id="CP099420">
    <property type="protein sequence ID" value="USW51318.1"/>
    <property type="molecule type" value="Genomic_DNA"/>
</dbReference>
<feature type="region of interest" description="Disordered" evidence="1">
    <location>
        <begin position="391"/>
        <end position="444"/>
    </location>
</feature>